<feature type="transmembrane region" description="Helical" evidence="2">
    <location>
        <begin position="50"/>
        <end position="70"/>
    </location>
</feature>
<keyword evidence="2" id="KW-1133">Transmembrane helix</keyword>
<reference evidence="4 5" key="1">
    <citation type="submission" date="2024-09" db="EMBL/GenBank/DDBJ databases">
        <authorList>
            <person name="Sun Q."/>
            <person name="Mori K."/>
        </authorList>
    </citation>
    <scope>NUCLEOTIDE SEQUENCE [LARGE SCALE GENOMIC DNA]</scope>
    <source>
        <strain evidence="4 5">CICC 10874</strain>
    </source>
</reference>
<feature type="domain" description="Acyltransferase 3" evidence="3">
    <location>
        <begin position="47"/>
        <end position="367"/>
    </location>
</feature>
<dbReference type="RefSeq" id="WP_376982670.1">
    <property type="nucleotide sequence ID" value="NZ_JBHLSV010000027.1"/>
</dbReference>
<dbReference type="EMBL" id="JBHLSV010000027">
    <property type="protein sequence ID" value="MFC0675640.1"/>
    <property type="molecule type" value="Genomic_DNA"/>
</dbReference>
<accession>A0ABV6RF56</accession>
<evidence type="ECO:0000313" key="4">
    <source>
        <dbReference type="EMBL" id="MFC0675640.1"/>
    </source>
</evidence>
<feature type="region of interest" description="Disordered" evidence="1">
    <location>
        <begin position="1"/>
        <end position="34"/>
    </location>
</feature>
<keyword evidence="5" id="KW-1185">Reference proteome</keyword>
<feature type="transmembrane region" description="Helical" evidence="2">
    <location>
        <begin position="326"/>
        <end position="346"/>
    </location>
</feature>
<feature type="transmembrane region" description="Helical" evidence="2">
    <location>
        <begin position="76"/>
        <end position="98"/>
    </location>
</feature>
<evidence type="ECO:0000256" key="1">
    <source>
        <dbReference type="SAM" id="MobiDB-lite"/>
    </source>
</evidence>
<dbReference type="InterPro" id="IPR002656">
    <property type="entry name" value="Acyl_transf_3_dom"/>
</dbReference>
<name>A0ABV6RF56_9MICO</name>
<proteinExistence type="predicted"/>
<dbReference type="Pfam" id="PF01757">
    <property type="entry name" value="Acyl_transf_3"/>
    <property type="match status" value="1"/>
</dbReference>
<organism evidence="4 5">
    <name type="scientific">Brachybacterium hainanense</name>
    <dbReference type="NCBI Taxonomy" id="1541174"/>
    <lineage>
        <taxon>Bacteria</taxon>
        <taxon>Bacillati</taxon>
        <taxon>Actinomycetota</taxon>
        <taxon>Actinomycetes</taxon>
        <taxon>Micrococcales</taxon>
        <taxon>Dermabacteraceae</taxon>
        <taxon>Brachybacterium</taxon>
    </lineage>
</organism>
<keyword evidence="2" id="KW-0812">Transmembrane</keyword>
<feature type="compositionally biased region" description="Low complexity" evidence="1">
    <location>
        <begin position="1"/>
        <end position="10"/>
    </location>
</feature>
<feature type="transmembrane region" description="Helical" evidence="2">
    <location>
        <begin position="269"/>
        <end position="289"/>
    </location>
</feature>
<feature type="transmembrane region" description="Helical" evidence="2">
    <location>
        <begin position="118"/>
        <end position="138"/>
    </location>
</feature>
<feature type="transmembrane region" description="Helical" evidence="2">
    <location>
        <begin position="301"/>
        <end position="319"/>
    </location>
</feature>
<protein>
    <submittedName>
        <fullName evidence="4">Acyltransferase family protein</fullName>
        <ecNumber evidence="4">2.3.-.-</ecNumber>
    </submittedName>
</protein>
<feature type="transmembrane region" description="Helical" evidence="2">
    <location>
        <begin position="352"/>
        <end position="371"/>
    </location>
</feature>
<dbReference type="Proteomes" id="UP001589793">
    <property type="component" value="Unassembled WGS sequence"/>
</dbReference>
<keyword evidence="2" id="KW-0472">Membrane</keyword>
<dbReference type="EC" id="2.3.-.-" evidence="4"/>
<evidence type="ECO:0000259" key="3">
    <source>
        <dbReference type="Pfam" id="PF01757"/>
    </source>
</evidence>
<dbReference type="GO" id="GO:0016746">
    <property type="term" value="F:acyltransferase activity"/>
    <property type="evidence" value="ECO:0007669"/>
    <property type="project" value="UniProtKB-KW"/>
</dbReference>
<keyword evidence="4" id="KW-0808">Transferase</keyword>
<evidence type="ECO:0000256" key="2">
    <source>
        <dbReference type="SAM" id="Phobius"/>
    </source>
</evidence>
<comment type="caution">
    <text evidence="4">The sequence shown here is derived from an EMBL/GenBank/DDBJ whole genome shotgun (WGS) entry which is preliminary data.</text>
</comment>
<keyword evidence="4" id="KW-0012">Acyltransferase</keyword>
<gene>
    <name evidence="4" type="ORF">ACFFF6_16955</name>
</gene>
<feature type="transmembrane region" description="Helical" evidence="2">
    <location>
        <begin position="190"/>
        <end position="208"/>
    </location>
</feature>
<evidence type="ECO:0000313" key="5">
    <source>
        <dbReference type="Proteomes" id="UP001589793"/>
    </source>
</evidence>
<sequence length="385" mass="42599">MSSASAAEPLLPEPEAPAPSQATGPPDRPARRPAGMWLGRPFDVRRNGMNLLRLVLATSVLFHHSFPLLGLGESPVWGVEAVGGWAVIGFFCLSGYLITASRRTKTFGAYLTARIARIYPAFLACLAVTALIFAPIAWHRLHGSLEGLWSTQTTPLRYLWNNITLKITSWDVAGTPVDVPYPGAWNGSLWSLYYEFWCYLVIAVLGIWGLARRSMWPVATAWAGSVAFWIAVQRTEGWFDLIGFDLQMLGKLLPYFLAGGMLQMLHHRVGMHPLLAVLAGAGFFAAVTWDPVIGGQLASPLLAYVLIWVSALLWSPGWVRRNDLSYGMYIYAFQVQQMLAVLGFAGLGYWRFSLLALAATIPFALASWYLIERPVLRAVRRRAAT</sequence>